<gene>
    <name evidence="2" type="ORF">COY87_05005</name>
</gene>
<feature type="region of interest" description="Disordered" evidence="1">
    <location>
        <begin position="128"/>
        <end position="147"/>
    </location>
</feature>
<reference evidence="3" key="1">
    <citation type="submission" date="2017-09" db="EMBL/GenBank/DDBJ databases">
        <title>Depth-based differentiation of microbial function through sediment-hosted aquifers and enrichment of novel symbionts in the deep terrestrial subsurface.</title>
        <authorList>
            <person name="Probst A.J."/>
            <person name="Ladd B."/>
            <person name="Jarett J.K."/>
            <person name="Geller-Mcgrath D.E."/>
            <person name="Sieber C.M.K."/>
            <person name="Emerson J.B."/>
            <person name="Anantharaman K."/>
            <person name="Thomas B.C."/>
            <person name="Malmstrom R."/>
            <person name="Stieglmeier M."/>
            <person name="Klingl A."/>
            <person name="Woyke T."/>
            <person name="Ryan C.M."/>
            <person name="Banfield J.F."/>
        </authorList>
    </citation>
    <scope>NUCLEOTIDE SEQUENCE [LARGE SCALE GENOMIC DNA]</scope>
</reference>
<organism evidence="2 3">
    <name type="scientific">Candidatus Roizmanbacteria bacterium CG_4_10_14_0_8_um_filter_33_9</name>
    <dbReference type="NCBI Taxonomy" id="1974826"/>
    <lineage>
        <taxon>Bacteria</taxon>
        <taxon>Candidatus Roizmaniibacteriota</taxon>
    </lineage>
</organism>
<accession>A0A2M7QI95</accession>
<evidence type="ECO:0008006" key="4">
    <source>
        <dbReference type="Google" id="ProtNLM"/>
    </source>
</evidence>
<dbReference type="EMBL" id="PFLI01000173">
    <property type="protein sequence ID" value="PIY71661.1"/>
    <property type="molecule type" value="Genomic_DNA"/>
</dbReference>
<dbReference type="Proteomes" id="UP000229401">
    <property type="component" value="Unassembled WGS sequence"/>
</dbReference>
<proteinExistence type="predicted"/>
<dbReference type="AlphaFoldDB" id="A0A2M7QI95"/>
<comment type="caution">
    <text evidence="2">The sequence shown here is derived from an EMBL/GenBank/DDBJ whole genome shotgun (WGS) entry which is preliminary data.</text>
</comment>
<name>A0A2M7QI95_9BACT</name>
<evidence type="ECO:0000313" key="2">
    <source>
        <dbReference type="EMBL" id="PIY71661.1"/>
    </source>
</evidence>
<protein>
    <recommendedName>
        <fullName evidence="4">Phage replisome organiser N-terminal domain-containing protein</fullName>
    </recommendedName>
</protein>
<sequence>MKARILHTQFWIDDFVISQSKDVRLFYNYLLTNPHIGLTGIYKLPKLHSQIESGLSGDEIKIVLKTLEDNKKVFFFNGWVYIPKADKYNKYSKGSKTGAAYDKELNSLPAEITKYFDKQYPINRVSRTSDTLRNQNPETISKKSEIEDDEVMKMLSEDEKRI</sequence>
<evidence type="ECO:0000256" key="1">
    <source>
        <dbReference type="SAM" id="MobiDB-lite"/>
    </source>
</evidence>
<evidence type="ECO:0000313" key="3">
    <source>
        <dbReference type="Proteomes" id="UP000229401"/>
    </source>
</evidence>
<feature type="compositionally biased region" description="Polar residues" evidence="1">
    <location>
        <begin position="128"/>
        <end position="139"/>
    </location>
</feature>